<dbReference type="EMBL" id="BPLQ01009356">
    <property type="protein sequence ID" value="GIY43434.1"/>
    <property type="molecule type" value="Genomic_DNA"/>
</dbReference>
<proteinExistence type="predicted"/>
<name>A0AAV4TE14_9ARAC</name>
<sequence length="89" mass="10638">MVLILDKRYVKKKEFEKLLSHFLHCLHFIAMELFNQLFFHNSSTQFTLQLFGCLKRQSQKLLPAILKNTEKRQKNAKLTRMDSSHLQDT</sequence>
<gene>
    <name evidence="1" type="ORF">CDAR_96371</name>
</gene>
<protein>
    <submittedName>
        <fullName evidence="1">Uncharacterized protein</fullName>
    </submittedName>
</protein>
<comment type="caution">
    <text evidence="1">The sequence shown here is derived from an EMBL/GenBank/DDBJ whole genome shotgun (WGS) entry which is preliminary data.</text>
</comment>
<organism evidence="1 2">
    <name type="scientific">Caerostris darwini</name>
    <dbReference type="NCBI Taxonomy" id="1538125"/>
    <lineage>
        <taxon>Eukaryota</taxon>
        <taxon>Metazoa</taxon>
        <taxon>Ecdysozoa</taxon>
        <taxon>Arthropoda</taxon>
        <taxon>Chelicerata</taxon>
        <taxon>Arachnida</taxon>
        <taxon>Araneae</taxon>
        <taxon>Araneomorphae</taxon>
        <taxon>Entelegynae</taxon>
        <taxon>Araneoidea</taxon>
        <taxon>Araneidae</taxon>
        <taxon>Caerostris</taxon>
    </lineage>
</organism>
<dbReference type="Proteomes" id="UP001054837">
    <property type="component" value="Unassembled WGS sequence"/>
</dbReference>
<dbReference type="AlphaFoldDB" id="A0AAV4TE14"/>
<reference evidence="1 2" key="1">
    <citation type="submission" date="2021-06" db="EMBL/GenBank/DDBJ databases">
        <title>Caerostris darwini draft genome.</title>
        <authorList>
            <person name="Kono N."/>
            <person name="Arakawa K."/>
        </authorList>
    </citation>
    <scope>NUCLEOTIDE SEQUENCE [LARGE SCALE GENOMIC DNA]</scope>
</reference>
<keyword evidence="2" id="KW-1185">Reference proteome</keyword>
<accession>A0AAV4TE14</accession>
<evidence type="ECO:0000313" key="2">
    <source>
        <dbReference type="Proteomes" id="UP001054837"/>
    </source>
</evidence>
<evidence type="ECO:0000313" key="1">
    <source>
        <dbReference type="EMBL" id="GIY43434.1"/>
    </source>
</evidence>